<protein>
    <submittedName>
        <fullName evidence="2">Protease</fullName>
    </submittedName>
</protein>
<keyword evidence="3" id="KW-1185">Reference proteome</keyword>
<dbReference type="AlphaFoldDB" id="A0A511NAW1"/>
<dbReference type="Pfam" id="PF12392">
    <property type="entry name" value="DUF3656"/>
    <property type="match status" value="1"/>
</dbReference>
<sequence>MSRTPRKPELMSPAGYWPEMRAAVEAGADAVFFGMKHFTARAKVGFEVPELPDVMRFLHERGVRGFLTFNTLVFDREIHMAAKAIEDIARAGVDAIIVQDLGIARLAREIAPELEVHGSTQMSITSKEGAELAYRFGANRVVLGRELSLRDIERIASSTDIELEVFVHGALCVSYSGQCFSSEAWGGRSANRGQCAQACRLPYDLIVDGQYRNLEEARYLLSPGDLYALHQVPELMRIGVDCFKIEGRYKGPEYVAITTQAYRKAIDETWEMGSFHITPEEERDIEQVYSRGLGPWFMQGTNHRQVVRGRAPRHRGVKLGEVTEVGRGFVRVKCAFEPKPGEGLVFDAAHRRSPELKEEGGNIYEVSPVKKGVYELRFGNGQIDFSRIAAGDWVWRSSDPTLQKKLKPLTEASKPVYTRPVNFEVYARAGEPMTLVAMDTEGHSVVAVSEGPVQLAQNRALTSESLQAQLGKLGGTPFHLADFHADLQEGLFMPLGELNTLRRQAVDDLLALRGELPQRNVKAAIHLGGFQSHSAGQNAPAEPQLHLLVRTPEQLEAAIEMQPASITLDYLELYGLKPSVQNVKEAGIRVRVASPRILKPTEQNIQKFLLSLDCEILVRSGGLLEGLLQVENRPALIGDFSLNTANVLTADTYLELGVDVVTPTHDLNALQIEELAENIGGDRIEVIAYQHLPVFHTEHCVFCRFLSEGTDYTNCGHPCESHKVALKDKRGLMHPVMADVGCRNTVFGAEAQSATKHLTGWLESGIQNFRLEFVHESAAEVRQVTLAYQSFLSGQMGVMELESRLQELTSQGITEGSLFVPHDFENLTQLM</sequence>
<dbReference type="RefSeq" id="WP_246130820.1">
    <property type="nucleotide sequence ID" value="NZ_BJXB01000040.1"/>
</dbReference>
<dbReference type="PANTHER" id="PTHR30217:SF10">
    <property type="entry name" value="23S RRNA 5-HYDROXYCYTIDINE C2501 SYNTHASE"/>
    <property type="match status" value="1"/>
</dbReference>
<proteinExistence type="predicted"/>
<dbReference type="PANTHER" id="PTHR30217">
    <property type="entry name" value="PEPTIDASE U32 FAMILY"/>
    <property type="match status" value="1"/>
</dbReference>
<organism evidence="2 3">
    <name type="scientific">Deinococcus cellulosilyticus (strain DSM 18568 / NBRC 106333 / KACC 11606 / 5516J-15)</name>
    <dbReference type="NCBI Taxonomy" id="1223518"/>
    <lineage>
        <taxon>Bacteria</taxon>
        <taxon>Thermotogati</taxon>
        <taxon>Deinococcota</taxon>
        <taxon>Deinococci</taxon>
        <taxon>Deinococcales</taxon>
        <taxon>Deinococcaceae</taxon>
        <taxon>Deinococcus</taxon>
    </lineage>
</organism>
<evidence type="ECO:0000313" key="2">
    <source>
        <dbReference type="EMBL" id="GEM49686.1"/>
    </source>
</evidence>
<dbReference type="Proteomes" id="UP000321306">
    <property type="component" value="Unassembled WGS sequence"/>
</dbReference>
<name>A0A511NAW1_DEIC1</name>
<feature type="domain" description="Peptidase U32 collagenase" evidence="1">
    <location>
        <begin position="394"/>
        <end position="513"/>
    </location>
</feature>
<evidence type="ECO:0000259" key="1">
    <source>
        <dbReference type="Pfam" id="PF12392"/>
    </source>
</evidence>
<dbReference type="Pfam" id="PF01136">
    <property type="entry name" value="Peptidase_U32"/>
    <property type="match status" value="2"/>
</dbReference>
<gene>
    <name evidence="2" type="ORF">DC3_53210</name>
</gene>
<dbReference type="EMBL" id="BJXB01000040">
    <property type="protein sequence ID" value="GEM49686.1"/>
    <property type="molecule type" value="Genomic_DNA"/>
</dbReference>
<reference evidence="2 3" key="1">
    <citation type="submission" date="2019-07" db="EMBL/GenBank/DDBJ databases">
        <title>Whole genome shotgun sequence of Deinococcus cellulosilyticus NBRC 106333.</title>
        <authorList>
            <person name="Hosoyama A."/>
            <person name="Uohara A."/>
            <person name="Ohji S."/>
            <person name="Ichikawa N."/>
        </authorList>
    </citation>
    <scope>NUCLEOTIDE SEQUENCE [LARGE SCALE GENOMIC DNA]</scope>
    <source>
        <strain evidence="2 3">NBRC 106333</strain>
    </source>
</reference>
<keyword evidence="2" id="KW-0378">Hydrolase</keyword>
<dbReference type="GO" id="GO:0008233">
    <property type="term" value="F:peptidase activity"/>
    <property type="evidence" value="ECO:0007669"/>
    <property type="project" value="UniProtKB-KW"/>
</dbReference>
<dbReference type="InterPro" id="IPR001539">
    <property type="entry name" value="Peptidase_U32"/>
</dbReference>
<evidence type="ECO:0000313" key="3">
    <source>
        <dbReference type="Proteomes" id="UP000321306"/>
    </source>
</evidence>
<dbReference type="InterPro" id="IPR051454">
    <property type="entry name" value="RNA/ubiquinone_mod_enzymes"/>
</dbReference>
<comment type="caution">
    <text evidence="2">The sequence shown here is derived from an EMBL/GenBank/DDBJ whole genome shotgun (WGS) entry which is preliminary data.</text>
</comment>
<dbReference type="SUPFAM" id="SSF51412">
    <property type="entry name" value="Inosine monophosphate dehydrogenase (IMPDH)"/>
    <property type="match status" value="1"/>
</dbReference>
<dbReference type="InterPro" id="IPR020988">
    <property type="entry name" value="Pept_U32_collagenase"/>
</dbReference>
<accession>A0A511NAW1</accession>
<dbReference type="GO" id="GO:0006508">
    <property type="term" value="P:proteolysis"/>
    <property type="evidence" value="ECO:0007669"/>
    <property type="project" value="UniProtKB-KW"/>
</dbReference>
<keyword evidence="2" id="KW-0645">Protease</keyword>